<comment type="caution">
    <text evidence="7">Lacks conserved residue(s) required for the propagation of feature annotation.</text>
</comment>
<dbReference type="EMBL" id="CAWYQH010000057">
    <property type="protein sequence ID" value="CAK8679070.1"/>
    <property type="molecule type" value="Genomic_DNA"/>
</dbReference>
<sequence length="1030" mass="107588">MEKSSKQLETSEKPQSNGNENVITNATYIKIASILFAAAGIAAIVVSTLSGSTDPCIEIRRSSTNGLQRNTCPEVECDFDVSLCSFSCPFGYEMDRDRCSVSCKCAVDTNSFQGDIQIDETQLPRFLKVYGYEEDDEYQEFSLQHGSALTPHPYINARWNEDIEDQKNVIYFEMDRAIKSVPGAVKAIKEGHGELEKQSCFKFKPYLPSSDSSYIKYIRDNGCWSKVGKLIRPGTGQDLSIGSGCDHWSTVAHELLHAFGFDHEQCRPDRDEYIIFHSENLQKGSEIQFEKIPLKFAVDLGSSYDFDSLMHYGEKDFSSNGKVVLEKLPDTKTKGVPDYRDDLSEEDVKELNALYCKNLKIGNSGGSTSGGTTGGSGGSTSGSGGSTGGSGGSTGGSGGSTGGSGGTTGGSGSSTGGSGGTTGGSGGSTSGSGGSTGGSGSSTGGSGGSTGGSGGSTGGSGSTTGGSGGTTGGSGGSTGGSGSSTGGSGGSTESIRWGGFGPYGQCTCTSAYSFARRTCIGGTYTQCRKKFPNVSLFNKRKCVANHRPRTCTSAQWGPWGSYGRCSRTCGTYAFRQRERDCPAGYGKCYGVSASTIPCTVPRCTGGGSTGGGTTGGGSTGGGTTGGGSTGGGTTGGGSTGGGTTGGGSTGGGSTGGGSTGGGSTGGGSTGGGSTGGGSTGYTGPKHWGQFGPWSKCRCTNQYILSHRSCVYGTITDCEYHYPNTYSFRRKKCADSDRPSNCQTPSQWSPWTAYGQCTRTCGDNSYQIRSRTCQGVVGTCVGKTSNAIKCNVPQCTNALPQWSAWYESVPCTKSCGGGWKWYRRHCLKKESRTGTLVRWFDKDCPGGTDPRTTESAPLSCNTQPCISGRVGLYSEEPMIKMFRRTPIKPLNNPCPASKTLRWVFGDFNGDLNQDAMCGEDSGIFHILYGDTSGRFAALGWSGYMQDCSRGAKYSADFNGDGLDDLLCQDKEKKLLSVKLSENAVFDADAVFESYFCTGASDEVILLDANADGKADILCNHGRSRIEILRTK</sequence>
<evidence type="ECO:0000256" key="1">
    <source>
        <dbReference type="ARBA" id="ARBA00022670"/>
    </source>
</evidence>
<dbReference type="SUPFAM" id="SSF69318">
    <property type="entry name" value="Integrin alpha N-terminal domain"/>
    <property type="match status" value="1"/>
</dbReference>
<protein>
    <recommendedName>
        <fullName evidence="8">Metalloendopeptidase</fullName>
        <ecNumber evidence="8">3.4.24.-</ecNumber>
    </recommendedName>
</protein>
<evidence type="ECO:0000256" key="4">
    <source>
        <dbReference type="ARBA" id="ARBA00022833"/>
    </source>
</evidence>
<feature type="compositionally biased region" description="Gly residues" evidence="9">
    <location>
        <begin position="365"/>
        <end position="490"/>
    </location>
</feature>
<keyword evidence="10" id="KW-0812">Transmembrane</keyword>
<feature type="binding site" evidence="7">
    <location>
        <position position="263"/>
    </location>
    <ligand>
        <name>Zn(2+)</name>
        <dbReference type="ChEBI" id="CHEBI:29105"/>
        <note>catalytic</note>
    </ligand>
</feature>
<evidence type="ECO:0000256" key="7">
    <source>
        <dbReference type="PROSITE-ProRule" id="PRU01211"/>
    </source>
</evidence>
<dbReference type="Pfam" id="PF00090">
    <property type="entry name" value="TSP_1"/>
    <property type="match status" value="2"/>
</dbReference>
<dbReference type="SUPFAM" id="SSF55486">
    <property type="entry name" value="Metalloproteases ('zincins'), catalytic domain"/>
    <property type="match status" value="1"/>
</dbReference>
<keyword evidence="14" id="KW-1185">Reference proteome</keyword>
<keyword evidence="7" id="KW-1015">Disulfide bond</keyword>
<evidence type="ECO:0000256" key="5">
    <source>
        <dbReference type="ARBA" id="ARBA00023049"/>
    </source>
</evidence>
<feature type="binding site" evidence="7">
    <location>
        <position position="253"/>
    </location>
    <ligand>
        <name>Zn(2+)</name>
        <dbReference type="ChEBI" id="CHEBI:29105"/>
        <note>catalytic</note>
    </ligand>
</feature>
<dbReference type="Gene3D" id="2.20.100.10">
    <property type="entry name" value="Thrombospondin type-1 (TSP1) repeat"/>
    <property type="match status" value="3"/>
</dbReference>
<feature type="region of interest" description="Disordered" evidence="9">
    <location>
        <begin position="365"/>
        <end position="493"/>
    </location>
</feature>
<keyword evidence="6" id="KW-0325">Glycoprotein</keyword>
<dbReference type="PROSITE" id="PS51864">
    <property type="entry name" value="ASTACIN"/>
    <property type="match status" value="1"/>
</dbReference>
<proteinExistence type="predicted"/>
<dbReference type="SMART" id="SM00235">
    <property type="entry name" value="ZnMc"/>
    <property type="match status" value="1"/>
</dbReference>
<keyword evidence="3 7" id="KW-0378">Hydrolase</keyword>
<dbReference type="Proteomes" id="UP001642483">
    <property type="component" value="Unassembled WGS sequence"/>
</dbReference>
<dbReference type="PANTHER" id="PTHR10127:SF780">
    <property type="entry name" value="METALLOENDOPEPTIDASE"/>
    <property type="match status" value="1"/>
</dbReference>
<evidence type="ECO:0000313" key="13">
    <source>
        <dbReference type="EMBL" id="CAK8679070.1"/>
    </source>
</evidence>
<evidence type="ECO:0000256" key="9">
    <source>
        <dbReference type="SAM" id="MobiDB-lite"/>
    </source>
</evidence>
<dbReference type="InterPro" id="IPR024079">
    <property type="entry name" value="MetalloPept_cat_dom_sf"/>
</dbReference>
<keyword evidence="4 7" id="KW-0862">Zinc</keyword>
<dbReference type="InterPro" id="IPR006026">
    <property type="entry name" value="Peptidase_Metallo"/>
</dbReference>
<name>A0ABP0FHB4_CLALP</name>
<evidence type="ECO:0000313" key="14">
    <source>
        <dbReference type="Proteomes" id="UP001642483"/>
    </source>
</evidence>
<evidence type="ECO:0000256" key="3">
    <source>
        <dbReference type="ARBA" id="ARBA00022801"/>
    </source>
</evidence>
<reference evidence="13 14" key="1">
    <citation type="submission" date="2024-02" db="EMBL/GenBank/DDBJ databases">
        <authorList>
            <person name="Daric V."/>
            <person name="Darras S."/>
        </authorList>
    </citation>
    <scope>NUCLEOTIDE SEQUENCE [LARGE SCALE GENOMIC DNA]</scope>
</reference>
<dbReference type="PRINTS" id="PR00480">
    <property type="entry name" value="ASTACIN"/>
</dbReference>
<evidence type="ECO:0000256" key="10">
    <source>
        <dbReference type="SAM" id="Phobius"/>
    </source>
</evidence>
<gene>
    <name evidence="13" type="ORF">CVLEPA_LOCUS9334</name>
</gene>
<feature type="region of interest" description="Disordered" evidence="9">
    <location>
        <begin position="611"/>
        <end position="680"/>
    </location>
</feature>
<dbReference type="PROSITE" id="PS51252">
    <property type="entry name" value="ANTISTASIN"/>
    <property type="match status" value="1"/>
</dbReference>
<evidence type="ECO:0000256" key="8">
    <source>
        <dbReference type="RuleBase" id="RU361183"/>
    </source>
</evidence>
<evidence type="ECO:0000259" key="11">
    <source>
        <dbReference type="PROSITE" id="PS51252"/>
    </source>
</evidence>
<dbReference type="PANTHER" id="PTHR10127">
    <property type="entry name" value="DISCOIDIN, CUB, EGF, LAMININ , AND ZINC METALLOPROTEASE DOMAIN CONTAINING"/>
    <property type="match status" value="1"/>
</dbReference>
<feature type="domain" description="Antistasin-like" evidence="11">
    <location>
        <begin position="72"/>
        <end position="105"/>
    </location>
</feature>
<keyword evidence="10" id="KW-1133">Transmembrane helix</keyword>
<dbReference type="InterPro" id="IPR028994">
    <property type="entry name" value="Integrin_alpha_N"/>
</dbReference>
<dbReference type="SUPFAM" id="SSF82895">
    <property type="entry name" value="TSP-1 type 1 repeat"/>
    <property type="match status" value="1"/>
</dbReference>
<feature type="binding site" evidence="7">
    <location>
        <position position="257"/>
    </location>
    <ligand>
        <name>Zn(2+)</name>
        <dbReference type="ChEBI" id="CHEBI:29105"/>
        <note>catalytic</note>
    </ligand>
</feature>
<feature type="transmembrane region" description="Helical" evidence="10">
    <location>
        <begin position="31"/>
        <end position="51"/>
    </location>
</feature>
<keyword evidence="2 7" id="KW-0479">Metal-binding</keyword>
<accession>A0ABP0FHB4</accession>
<dbReference type="InterPro" id="IPR004094">
    <property type="entry name" value="Antistasin-like"/>
</dbReference>
<dbReference type="EC" id="3.4.24.-" evidence="8"/>
<evidence type="ECO:0000256" key="6">
    <source>
        <dbReference type="ARBA" id="ARBA00023180"/>
    </source>
</evidence>
<dbReference type="Pfam" id="PF01400">
    <property type="entry name" value="Astacin"/>
    <property type="match status" value="1"/>
</dbReference>
<dbReference type="InterPro" id="IPR034035">
    <property type="entry name" value="Astacin-like_dom"/>
</dbReference>
<dbReference type="Gene3D" id="3.40.390.10">
    <property type="entry name" value="Collagenase (Catalytic Domain)"/>
    <property type="match status" value="1"/>
</dbReference>
<dbReference type="SMART" id="SM00209">
    <property type="entry name" value="TSP1"/>
    <property type="match status" value="3"/>
</dbReference>
<dbReference type="InterPro" id="IPR001506">
    <property type="entry name" value="Peptidase_M12A"/>
</dbReference>
<feature type="domain" description="Peptidase M12A" evidence="12">
    <location>
        <begin position="147"/>
        <end position="357"/>
    </location>
</feature>
<evidence type="ECO:0000259" key="12">
    <source>
        <dbReference type="PROSITE" id="PS51864"/>
    </source>
</evidence>
<keyword evidence="5 7" id="KW-0482">Metalloprotease</keyword>
<keyword evidence="1 7" id="KW-0645">Protease</keyword>
<feature type="active site" evidence="7">
    <location>
        <position position="254"/>
    </location>
</feature>
<dbReference type="InterPro" id="IPR036383">
    <property type="entry name" value="TSP1_rpt_sf"/>
</dbReference>
<comment type="caution">
    <text evidence="13">The sequence shown here is derived from an EMBL/GenBank/DDBJ whole genome shotgun (WGS) entry which is preliminary data.</text>
</comment>
<dbReference type="InterPro" id="IPR000884">
    <property type="entry name" value="TSP1_rpt"/>
</dbReference>
<feature type="disulfide bond" evidence="7">
    <location>
        <begin position="223"/>
        <end position="245"/>
    </location>
</feature>
<dbReference type="CDD" id="cd04280">
    <property type="entry name" value="ZnMc_astacin_like"/>
    <property type="match status" value="1"/>
</dbReference>
<organism evidence="13 14">
    <name type="scientific">Clavelina lepadiformis</name>
    <name type="common">Light-bulb sea squirt</name>
    <name type="synonym">Ascidia lepadiformis</name>
    <dbReference type="NCBI Taxonomy" id="159417"/>
    <lineage>
        <taxon>Eukaryota</taxon>
        <taxon>Metazoa</taxon>
        <taxon>Chordata</taxon>
        <taxon>Tunicata</taxon>
        <taxon>Ascidiacea</taxon>
        <taxon>Aplousobranchia</taxon>
        <taxon>Clavelinidae</taxon>
        <taxon>Clavelina</taxon>
    </lineage>
</organism>
<keyword evidence="10" id="KW-0472">Membrane</keyword>
<evidence type="ECO:0000256" key="2">
    <source>
        <dbReference type="ARBA" id="ARBA00022723"/>
    </source>
</evidence>
<comment type="cofactor">
    <cofactor evidence="7 8">
        <name>Zn(2+)</name>
        <dbReference type="ChEBI" id="CHEBI:29105"/>
    </cofactor>
    <text evidence="7 8">Binds 1 zinc ion per subunit.</text>
</comment>
<dbReference type="PROSITE" id="PS50092">
    <property type="entry name" value="TSP1"/>
    <property type="match status" value="2"/>
</dbReference>